<keyword evidence="1" id="KW-1133">Transmembrane helix</keyword>
<feature type="transmembrane region" description="Helical" evidence="1">
    <location>
        <begin position="104"/>
        <end position="121"/>
    </location>
</feature>
<feature type="transmembrane region" description="Helical" evidence="1">
    <location>
        <begin position="37"/>
        <end position="56"/>
    </location>
</feature>
<dbReference type="RefSeq" id="WP_218393381.1">
    <property type="nucleotide sequence ID" value="NZ_JAHUZE010000003.1"/>
</dbReference>
<dbReference type="EMBL" id="JAHUZE010000003">
    <property type="protein sequence ID" value="MBV7380194.1"/>
    <property type="molecule type" value="Genomic_DNA"/>
</dbReference>
<gene>
    <name evidence="3" type="ORF">KJP28_14775</name>
</gene>
<evidence type="ECO:0000259" key="2">
    <source>
        <dbReference type="Pfam" id="PF00892"/>
    </source>
</evidence>
<organism evidence="3 4">
    <name type="scientific">Maritimibacter dapengensis</name>
    <dbReference type="NCBI Taxonomy" id="2836868"/>
    <lineage>
        <taxon>Bacteria</taxon>
        <taxon>Pseudomonadati</taxon>
        <taxon>Pseudomonadota</taxon>
        <taxon>Alphaproteobacteria</taxon>
        <taxon>Rhodobacterales</taxon>
        <taxon>Roseobacteraceae</taxon>
        <taxon>Maritimibacter</taxon>
    </lineage>
</organism>
<name>A0ABS6T4N9_9RHOB</name>
<keyword evidence="1" id="KW-0472">Membrane</keyword>
<dbReference type="Proteomes" id="UP000756530">
    <property type="component" value="Unassembled WGS sequence"/>
</dbReference>
<accession>A0ABS6T4N9</accession>
<sequence>MSQNNTRAGILLMIAAVFVFAVQDGVSRLLAEEYNVWMIVMIRYWFFALFVIAVAARSKGGIRAAARTSQPVLQTFRGVLLIFEIVVTVYAFVVLGLIPTHALFASYPLMIAALSGPVLGEKVGPRRWAAIGVGFIGILIILRPGLAVFAPEALIALLAALLFAIYGLATRYVAHRDSAATSFFWTGVTGMVAITAIGAFYWEPMAREDWLWMGLLCITGASGHYLLIKCYEQAEASAVQPFAYFQLVFVSIIAISFFGETTDLPTVIGAAIVVGAGLFTVWRERQVSRRSTAASALRRS</sequence>
<feature type="transmembrane region" description="Helical" evidence="1">
    <location>
        <begin position="76"/>
        <end position="98"/>
    </location>
</feature>
<keyword evidence="1" id="KW-0812">Transmembrane</keyword>
<feature type="transmembrane region" description="Helical" evidence="1">
    <location>
        <begin position="153"/>
        <end position="174"/>
    </location>
</feature>
<comment type="caution">
    <text evidence="3">The sequence shown here is derived from an EMBL/GenBank/DDBJ whole genome shotgun (WGS) entry which is preliminary data.</text>
</comment>
<evidence type="ECO:0000313" key="4">
    <source>
        <dbReference type="Proteomes" id="UP000756530"/>
    </source>
</evidence>
<evidence type="ECO:0000313" key="3">
    <source>
        <dbReference type="EMBL" id="MBV7380194.1"/>
    </source>
</evidence>
<feature type="transmembrane region" description="Helical" evidence="1">
    <location>
        <begin position="239"/>
        <end position="258"/>
    </location>
</feature>
<dbReference type="PANTHER" id="PTHR22911:SF103">
    <property type="entry name" value="BLR2811 PROTEIN"/>
    <property type="match status" value="1"/>
</dbReference>
<feature type="transmembrane region" description="Helical" evidence="1">
    <location>
        <begin position="264"/>
        <end position="282"/>
    </location>
</feature>
<dbReference type="PANTHER" id="PTHR22911">
    <property type="entry name" value="ACYL-MALONYL CONDENSING ENZYME-RELATED"/>
    <property type="match status" value="1"/>
</dbReference>
<feature type="domain" description="EamA" evidence="2">
    <location>
        <begin position="8"/>
        <end position="142"/>
    </location>
</feature>
<protein>
    <submittedName>
        <fullName evidence="3">DMT family transporter</fullName>
    </submittedName>
</protein>
<feature type="transmembrane region" description="Helical" evidence="1">
    <location>
        <begin position="183"/>
        <end position="204"/>
    </location>
</feature>
<dbReference type="Pfam" id="PF00892">
    <property type="entry name" value="EamA"/>
    <property type="match status" value="2"/>
</dbReference>
<evidence type="ECO:0000256" key="1">
    <source>
        <dbReference type="SAM" id="Phobius"/>
    </source>
</evidence>
<feature type="domain" description="EamA" evidence="2">
    <location>
        <begin position="153"/>
        <end position="280"/>
    </location>
</feature>
<feature type="transmembrane region" description="Helical" evidence="1">
    <location>
        <begin position="128"/>
        <end position="147"/>
    </location>
</feature>
<reference evidence="3 4" key="1">
    <citation type="submission" date="2021-05" db="EMBL/GenBank/DDBJ databases">
        <title>Culturable bacteria isolated from Daya Bay.</title>
        <authorList>
            <person name="Zheng W."/>
            <person name="Yu S."/>
            <person name="Huang Y."/>
        </authorList>
    </citation>
    <scope>NUCLEOTIDE SEQUENCE [LARGE SCALE GENOMIC DNA]</scope>
    <source>
        <strain evidence="3 4">DP4N28-5</strain>
    </source>
</reference>
<dbReference type="InterPro" id="IPR000620">
    <property type="entry name" value="EamA_dom"/>
</dbReference>
<keyword evidence="4" id="KW-1185">Reference proteome</keyword>
<feature type="transmembrane region" description="Helical" evidence="1">
    <location>
        <begin position="210"/>
        <end position="227"/>
    </location>
</feature>
<proteinExistence type="predicted"/>